<evidence type="ECO:0000313" key="7">
    <source>
        <dbReference type="Proteomes" id="UP000276776"/>
    </source>
</evidence>
<dbReference type="InterPro" id="IPR035927">
    <property type="entry name" value="DUSP-like_sf"/>
</dbReference>
<organism evidence="8">
    <name type="scientific">Thelazia callipaeda</name>
    <name type="common">Oriental eyeworm</name>
    <name type="synonym">Parasitic nematode</name>
    <dbReference type="NCBI Taxonomy" id="103827"/>
    <lineage>
        <taxon>Eukaryota</taxon>
        <taxon>Metazoa</taxon>
        <taxon>Ecdysozoa</taxon>
        <taxon>Nematoda</taxon>
        <taxon>Chromadorea</taxon>
        <taxon>Rhabditida</taxon>
        <taxon>Spirurina</taxon>
        <taxon>Spiruromorpha</taxon>
        <taxon>Thelazioidea</taxon>
        <taxon>Thelaziidae</taxon>
        <taxon>Thelazia</taxon>
    </lineage>
</organism>
<reference evidence="8" key="1">
    <citation type="submission" date="2016-04" db="UniProtKB">
        <authorList>
            <consortium name="WormBaseParasite"/>
        </authorList>
    </citation>
    <scope>IDENTIFICATION</scope>
</reference>
<dbReference type="OrthoDB" id="21192at2759"/>
<keyword evidence="2" id="KW-0788">Thiol protease</keyword>
<dbReference type="InterPro" id="IPR038765">
    <property type="entry name" value="Papain-like_cys_pep_sf"/>
</dbReference>
<dbReference type="InterPro" id="IPR018200">
    <property type="entry name" value="USP_CS"/>
</dbReference>
<dbReference type="OMA" id="LCSVICH"/>
<comment type="catalytic activity">
    <reaction evidence="1 2">
        <text>Thiol-dependent hydrolysis of ester, thioester, amide, peptide and isopeptide bonds formed by the C-terminal Gly of ubiquitin (a 76-residue protein attached to proteins as an intracellular targeting signal).</text>
        <dbReference type="EC" id="3.4.19.12"/>
    </reaction>
</comment>
<dbReference type="STRING" id="103827.A0A0N5CNP5"/>
<keyword evidence="2" id="KW-0378">Hydrolase</keyword>
<dbReference type="GO" id="GO:0006508">
    <property type="term" value="P:proteolysis"/>
    <property type="evidence" value="ECO:0007669"/>
    <property type="project" value="UniProtKB-KW"/>
</dbReference>
<gene>
    <name evidence="6" type="ORF">TCLT_LOCUS1813</name>
</gene>
<dbReference type="InterPro" id="IPR028889">
    <property type="entry name" value="USP"/>
</dbReference>
<evidence type="ECO:0000313" key="6">
    <source>
        <dbReference type="EMBL" id="VDM97449.1"/>
    </source>
</evidence>
<dbReference type="GO" id="GO:0004843">
    <property type="term" value="F:cysteine-type deubiquitinase activity"/>
    <property type="evidence" value="ECO:0007669"/>
    <property type="project" value="UniProtKB-UniRule"/>
</dbReference>
<dbReference type="Gene3D" id="3.30.2230.10">
    <property type="entry name" value="DUSP-like"/>
    <property type="match status" value="2"/>
</dbReference>
<evidence type="ECO:0000256" key="2">
    <source>
        <dbReference type="RuleBase" id="RU366025"/>
    </source>
</evidence>
<dbReference type="GO" id="GO:0016579">
    <property type="term" value="P:protein deubiquitination"/>
    <property type="evidence" value="ECO:0007669"/>
    <property type="project" value="InterPro"/>
</dbReference>
<dbReference type="PANTHER" id="PTHR21646">
    <property type="entry name" value="UBIQUITIN CARBOXYL-TERMINAL HYDROLASE"/>
    <property type="match status" value="1"/>
</dbReference>
<dbReference type="InterPro" id="IPR001394">
    <property type="entry name" value="Peptidase_C19_UCH"/>
</dbReference>
<reference evidence="6 7" key="2">
    <citation type="submission" date="2018-11" db="EMBL/GenBank/DDBJ databases">
        <authorList>
            <consortium name="Pathogen Informatics"/>
        </authorList>
    </citation>
    <scope>NUCLEOTIDE SEQUENCE [LARGE SCALE GENOMIC DNA]</scope>
</reference>
<dbReference type="InterPro" id="IPR050185">
    <property type="entry name" value="Ub_carboxyl-term_hydrolase"/>
</dbReference>
<name>A0A0N5CNP5_THECL</name>
<keyword evidence="2" id="KW-0645">Protease</keyword>
<keyword evidence="2" id="KW-0833">Ubl conjugation pathway</keyword>
<dbReference type="SUPFAM" id="SSF143791">
    <property type="entry name" value="DUSP-like"/>
    <property type="match status" value="2"/>
</dbReference>
<feature type="domain" description="USP" evidence="4">
    <location>
        <begin position="66"/>
        <end position="527"/>
    </location>
</feature>
<dbReference type="PANTHER" id="PTHR21646:SF86">
    <property type="entry name" value="UBIQUITIN CARBOXYL-TERMINAL HYDROLASE"/>
    <property type="match status" value="1"/>
</dbReference>
<evidence type="ECO:0000256" key="1">
    <source>
        <dbReference type="ARBA" id="ARBA00000707"/>
    </source>
</evidence>
<dbReference type="Pfam" id="PF00443">
    <property type="entry name" value="UCH"/>
    <property type="match status" value="1"/>
</dbReference>
<dbReference type="EC" id="3.4.19.12" evidence="2"/>
<feature type="region of interest" description="Disordered" evidence="3">
    <location>
        <begin position="204"/>
        <end position="235"/>
    </location>
</feature>
<dbReference type="AlphaFoldDB" id="A0A0N5CNP5"/>
<accession>A0A0N5CNP5</accession>
<dbReference type="PROSITE" id="PS51283">
    <property type="entry name" value="DUSP"/>
    <property type="match status" value="2"/>
</dbReference>
<dbReference type="Pfam" id="PF06337">
    <property type="entry name" value="DUSP"/>
    <property type="match status" value="2"/>
</dbReference>
<feature type="domain" description="DUSP" evidence="5">
    <location>
        <begin position="652"/>
        <end position="754"/>
    </location>
</feature>
<dbReference type="SUPFAM" id="SSF54001">
    <property type="entry name" value="Cysteine proteinases"/>
    <property type="match status" value="1"/>
</dbReference>
<dbReference type="EMBL" id="UYYF01000276">
    <property type="protein sequence ID" value="VDM97449.1"/>
    <property type="molecule type" value="Genomic_DNA"/>
</dbReference>
<dbReference type="CDD" id="cd02674">
    <property type="entry name" value="Peptidase_C19R"/>
    <property type="match status" value="1"/>
</dbReference>
<sequence>MMHSKDSDEPVPSTLSESNNGRRTHFRLRSSNGTVGREFHSHSDVWHPAIDDAEMLENQKCPFGLTGLRNLGNTCYMNAAIQALSYCLPFSDFFRSLDSVFPFSSKMIDGNKEPPVSSSFRILLQALWSEERSSYINPLPFLVQFRHYCPQFRGVTQQDAQEFIRCLLDILHRELRQPVFAWEYRNVVCDIKIEASNYYAARSRYPPSRCSSRTSGGDDTRYETADSGWSSDGEIAPTSEEVQSEVIADSQPLEISDNSSDNQLSVEINQESKKINSPIYYRSLVTEVFDGQLRSTVKCLTCHNLSETYETFQDLSLSIPTKEQLEHIVSYARDINVMDKMRNFRVPSNDYKFWQWPWWLGAGLLRSIYRYIYTDLISLNDAFAAFFSPDDLCGDNMYSCEKCSKLRNGIKFCKIIKPPEILCIHLKRFRHDMSYSSKISTTVTFPIYDLDLTPFTETLEQNNESVLYDLVAFITHYGVNAESGHYVAYCKNEMNENWYEFDDSVVTKLEIAEVITKEAYVLFYQRQSSKNMDEIKNRVRQMLEEEMMNNTKVCSAMKAVPHHYVSREWLHRLSTFSNPGPITNHDFLCQHSQILPRRAAHLTDYYVAISSSLWDFFFEKFGGGPASSELHYCLHCQSEFQMMKHKRENEFKTFIALEARLGRLKADIPELTYNYYLPPNVIAKSWIDKWRAFVEDNECEPPGPIDNSMLLIHDANQTKLRLRTSQYLQLPREMWLFFCSIYGGGPELLCIPDEHPSSDKLRELIASVDEKIMENFKRLKNESVADMSVSSPLFVGATSERNDINSDLPCSDFVTDVMFSEN</sequence>
<protein>
    <recommendedName>
        <fullName evidence="2">Ubiquitin carboxyl-terminal hydrolase</fullName>
        <ecNumber evidence="2">3.4.19.12</ecNumber>
    </recommendedName>
</protein>
<feature type="compositionally biased region" description="Low complexity" evidence="3">
    <location>
        <begin position="204"/>
        <end position="215"/>
    </location>
</feature>
<evidence type="ECO:0000256" key="3">
    <source>
        <dbReference type="SAM" id="MobiDB-lite"/>
    </source>
</evidence>
<dbReference type="WBParaSite" id="TCLT_0000181201-mRNA-1">
    <property type="protein sequence ID" value="TCLT_0000181201-mRNA-1"/>
    <property type="gene ID" value="TCLT_0000181201"/>
</dbReference>
<feature type="region of interest" description="Disordered" evidence="3">
    <location>
        <begin position="1"/>
        <end position="27"/>
    </location>
</feature>
<dbReference type="PROSITE" id="PS50235">
    <property type="entry name" value="USP_3"/>
    <property type="match status" value="1"/>
</dbReference>
<proteinExistence type="inferred from homology"/>
<evidence type="ECO:0000313" key="8">
    <source>
        <dbReference type="WBParaSite" id="TCLT_0000181201-mRNA-1"/>
    </source>
</evidence>
<dbReference type="InterPro" id="IPR006615">
    <property type="entry name" value="Pept_C19_DUSP"/>
</dbReference>
<dbReference type="Gene3D" id="3.90.70.10">
    <property type="entry name" value="Cysteine proteinases"/>
    <property type="match status" value="1"/>
</dbReference>
<comment type="similarity">
    <text evidence="2">Belongs to the peptidase C19 family.</text>
</comment>
<dbReference type="PROSITE" id="PS00973">
    <property type="entry name" value="USP_2"/>
    <property type="match status" value="1"/>
</dbReference>
<keyword evidence="7" id="KW-1185">Reference proteome</keyword>
<dbReference type="Proteomes" id="UP000276776">
    <property type="component" value="Unassembled WGS sequence"/>
</dbReference>
<feature type="domain" description="DUSP" evidence="5">
    <location>
        <begin position="530"/>
        <end position="633"/>
    </location>
</feature>
<evidence type="ECO:0000259" key="4">
    <source>
        <dbReference type="PROSITE" id="PS50235"/>
    </source>
</evidence>
<dbReference type="PROSITE" id="PS00972">
    <property type="entry name" value="USP_1"/>
    <property type="match status" value="1"/>
</dbReference>
<evidence type="ECO:0000259" key="5">
    <source>
        <dbReference type="PROSITE" id="PS51283"/>
    </source>
</evidence>
<dbReference type="SMART" id="SM00695">
    <property type="entry name" value="DUSP"/>
    <property type="match status" value="2"/>
</dbReference>